<dbReference type="CDD" id="cd08953">
    <property type="entry name" value="KR_2_SDR_x"/>
    <property type="match status" value="1"/>
</dbReference>
<dbReference type="SUPFAM" id="SSF55048">
    <property type="entry name" value="Probable ACP-binding domain of malonyl-CoA ACP transacylase"/>
    <property type="match status" value="1"/>
</dbReference>
<dbReference type="InterPro" id="IPR049490">
    <property type="entry name" value="C883_1060-like_KR_N"/>
</dbReference>
<feature type="transmembrane region" description="Helical" evidence="4">
    <location>
        <begin position="841"/>
        <end position="863"/>
    </location>
</feature>
<dbReference type="Proteomes" id="UP001055453">
    <property type="component" value="Chromosome"/>
</dbReference>
<dbReference type="EMBL" id="AP025732">
    <property type="protein sequence ID" value="BDI19704.1"/>
    <property type="molecule type" value="Genomic_DNA"/>
</dbReference>
<dbReference type="PANTHER" id="PTHR43775">
    <property type="entry name" value="FATTY ACID SYNTHASE"/>
    <property type="match status" value="1"/>
</dbReference>
<organism evidence="6 7">
    <name type="scientific">Nostoc cf. commune SO-36</name>
    <dbReference type="NCBI Taxonomy" id="449208"/>
    <lineage>
        <taxon>Bacteria</taxon>
        <taxon>Bacillati</taxon>
        <taxon>Cyanobacteriota</taxon>
        <taxon>Cyanophyceae</taxon>
        <taxon>Nostocales</taxon>
        <taxon>Nostocaceae</taxon>
        <taxon>Nostoc</taxon>
    </lineage>
</organism>
<dbReference type="Gene3D" id="3.30.70.3290">
    <property type="match status" value="1"/>
</dbReference>
<keyword evidence="3" id="KW-0808">Transferase</keyword>
<dbReference type="InterPro" id="IPR016036">
    <property type="entry name" value="Malonyl_transacylase_ACP-bd"/>
</dbReference>
<dbReference type="InterPro" id="IPR013968">
    <property type="entry name" value="PKS_KR"/>
</dbReference>
<evidence type="ECO:0000313" key="6">
    <source>
        <dbReference type="EMBL" id="BDI19704.1"/>
    </source>
</evidence>
<dbReference type="SMART" id="SM00827">
    <property type="entry name" value="PKS_AT"/>
    <property type="match status" value="1"/>
</dbReference>
<dbReference type="Gene3D" id="1.10.1200.10">
    <property type="entry name" value="ACP-like"/>
    <property type="match status" value="1"/>
</dbReference>
<dbReference type="Pfam" id="PF00698">
    <property type="entry name" value="Acyl_transf_1"/>
    <property type="match status" value="1"/>
</dbReference>
<keyword evidence="1" id="KW-0596">Phosphopantetheine</keyword>
<name>A0ABM7Z911_NOSCO</name>
<dbReference type="PROSITE" id="PS50075">
    <property type="entry name" value="CARRIER"/>
    <property type="match status" value="1"/>
</dbReference>
<dbReference type="SUPFAM" id="SSF51735">
    <property type="entry name" value="NAD(P)-binding Rossmann-fold domains"/>
    <property type="match status" value="2"/>
</dbReference>
<sequence length="1090" mass="123118">MRNLADVAHTLQVGRAEFNHRRVVVCQDIKDAAKALQLRDPERTATRLVESGVHVGAAFRREVTPQEYRSIVFMFPGQGAQYVDMGKELYQTEQIFREQIDLCCELLQPHLGLDLRTVIYPNESDSKAAVEKLQQTAITQPALFVVEYALAKLWMSWGISPNAMIGHSIGEYVAASLAGVFSLEDALALVAMRGRLMQQLPAGAMLSVSQSEAEIKTLLNENLSLAANNAPSLCVVSGTHEAVDTIHQKLTALGVESRRLHTSHAFHSAMMEPIMEPFIKEVKKVKLNPPQLPFISNVTGTWITAEQATDPNYWAKHLRQTVQFAAGISALQQESNPILLEVGPGRSLSTLAKKHSDSPGLCSLRHPQEKQSDVAFLLNTLGKLWLYGVQIDWSGFYSNERRYRIPLPTYPFERQRYWIEDYKHRQNKITKAAPASFGKKSNITDWFYLPLWKQSPPLIEQPELTLQKSSTLVFTNELSLSSQLVRQLETRNQNVTVVRVGTKFTKLNGNQYSINPKHSSDYDLLFRQLEAQNNLPTKIVHLWSVKLNNYTVSELEWLEEIQLQGFYSLLFIVQAISKLNISNKLQITIISNNMQAVTGDEDLCPEKATLFGAIKVIPQEYSNIRCRNIDIVIPLPGSSQEDKLTNLILEEIISPGADSIIAYRGNHRWVQTFEPIQLHKSQKETPRLREEGVYLITGGLGGIGLILAEYLAKTVKAKLVLIGRAVIPPKDDWSEWLRTHDEQHPISCKIKNLQYLESLGAEILTISADVANFEQMQEVLVQAELLYGQINGVIHAAGITEEKSFSFIEQTSKIDCELQFTPKVYGLLVLKKVLNNKKLDFCVLMSSLSSILGGLGFISYGAVNSFMDAFVHQHNRSSATSWTSINWDAWQTVKIEQQNQSYFATGLADLAIKPNEGVEVFQRILNCSHKINQVVVSTADLQTRINQWVDLATFQEETVSQKPNLLLHARPNLQNPYIAPRNETEQKIAVVWQELIGTEQVGVYDNFFELGGDSLLMVQVRSRLQAAFNCNVSIAELFEYPTISNLSEYFSRQNNEQQGFEQAQDRAKRQETAMEEEIQLMKQRRRLHAQ</sequence>
<feature type="domain" description="Carrier" evidence="5">
    <location>
        <begin position="979"/>
        <end position="1054"/>
    </location>
</feature>
<evidence type="ECO:0000256" key="1">
    <source>
        <dbReference type="ARBA" id="ARBA00022450"/>
    </source>
</evidence>
<dbReference type="PANTHER" id="PTHR43775:SF51">
    <property type="entry name" value="INACTIVE PHENOLPHTHIOCEROL SYNTHESIS POLYKETIDE SYNTHASE TYPE I PKS1-RELATED"/>
    <property type="match status" value="1"/>
</dbReference>
<keyword evidence="4" id="KW-1133">Transmembrane helix</keyword>
<accession>A0ABM7Z911</accession>
<dbReference type="Pfam" id="PF22621">
    <property type="entry name" value="CurL-like_PKS_C"/>
    <property type="match status" value="1"/>
</dbReference>
<dbReference type="InterPro" id="IPR009081">
    <property type="entry name" value="PP-bd_ACP"/>
</dbReference>
<dbReference type="SUPFAM" id="SSF47336">
    <property type="entry name" value="ACP-like"/>
    <property type="match status" value="1"/>
</dbReference>
<dbReference type="InterPro" id="IPR057326">
    <property type="entry name" value="KR_dom"/>
</dbReference>
<evidence type="ECO:0000256" key="3">
    <source>
        <dbReference type="ARBA" id="ARBA00022679"/>
    </source>
</evidence>
<dbReference type="InterPro" id="IPR020806">
    <property type="entry name" value="PKS_PP-bd"/>
</dbReference>
<dbReference type="Gene3D" id="3.40.50.720">
    <property type="entry name" value="NAD(P)-binding Rossmann-like Domain"/>
    <property type="match status" value="1"/>
</dbReference>
<keyword evidence="4" id="KW-0472">Membrane</keyword>
<evidence type="ECO:0000256" key="4">
    <source>
        <dbReference type="SAM" id="Phobius"/>
    </source>
</evidence>
<evidence type="ECO:0000313" key="7">
    <source>
        <dbReference type="Proteomes" id="UP001055453"/>
    </source>
</evidence>
<dbReference type="PROSITE" id="PS00012">
    <property type="entry name" value="PHOSPHOPANTETHEINE"/>
    <property type="match status" value="1"/>
</dbReference>
<dbReference type="InterPro" id="IPR036291">
    <property type="entry name" value="NAD(P)-bd_dom_sf"/>
</dbReference>
<dbReference type="InterPro" id="IPR016035">
    <property type="entry name" value="Acyl_Trfase/lysoPLipase"/>
</dbReference>
<dbReference type="Pfam" id="PF21394">
    <property type="entry name" value="Beta-ketacyl_N"/>
    <property type="match status" value="1"/>
</dbReference>
<dbReference type="Gene3D" id="3.40.366.10">
    <property type="entry name" value="Malonyl-Coenzyme A Acyl Carrier Protein, domain 2"/>
    <property type="match status" value="1"/>
</dbReference>
<dbReference type="InterPro" id="IPR006162">
    <property type="entry name" value="Ppantetheine_attach_site"/>
</dbReference>
<gene>
    <name evidence="6" type="ORF">ANSO36C_55060</name>
</gene>
<keyword evidence="2" id="KW-0597">Phosphoprotein</keyword>
<dbReference type="SUPFAM" id="SSF52151">
    <property type="entry name" value="FabD/lysophospholipase-like"/>
    <property type="match status" value="1"/>
</dbReference>
<keyword evidence="7" id="KW-1185">Reference proteome</keyword>
<dbReference type="Pfam" id="PF00550">
    <property type="entry name" value="PP-binding"/>
    <property type="match status" value="1"/>
</dbReference>
<feature type="transmembrane region" description="Helical" evidence="4">
    <location>
        <begin position="692"/>
        <end position="712"/>
    </location>
</feature>
<dbReference type="Gene3D" id="3.30.70.250">
    <property type="entry name" value="Malonyl-CoA ACP transacylase, ACP-binding"/>
    <property type="match status" value="1"/>
</dbReference>
<dbReference type="InterPro" id="IPR014043">
    <property type="entry name" value="Acyl_transferase_dom"/>
</dbReference>
<dbReference type="SMART" id="SM00822">
    <property type="entry name" value="PKS_KR"/>
    <property type="match status" value="1"/>
</dbReference>
<evidence type="ECO:0000259" key="5">
    <source>
        <dbReference type="PROSITE" id="PS50075"/>
    </source>
</evidence>
<keyword evidence="4" id="KW-0812">Transmembrane</keyword>
<dbReference type="SMART" id="SM00823">
    <property type="entry name" value="PKS_PP"/>
    <property type="match status" value="1"/>
</dbReference>
<reference evidence="6" key="1">
    <citation type="submission" date="2022-04" db="EMBL/GenBank/DDBJ databases">
        <title>Complete genome sequence of a cyanobacterium, Nostoc sp. SO-36, isolated in Antarctica.</title>
        <authorList>
            <person name="Kanesaki Y."/>
            <person name="Effendi D."/>
            <person name="Sakamoto T."/>
            <person name="Ohtani S."/>
            <person name="Awai K."/>
        </authorList>
    </citation>
    <scope>NUCLEOTIDE SEQUENCE</scope>
    <source>
        <strain evidence="6">SO-36</strain>
    </source>
</reference>
<protein>
    <recommendedName>
        <fullName evidence="5">Carrier domain-containing protein</fullName>
    </recommendedName>
</protein>
<dbReference type="Pfam" id="PF08659">
    <property type="entry name" value="KR"/>
    <property type="match status" value="1"/>
</dbReference>
<evidence type="ECO:0000256" key="2">
    <source>
        <dbReference type="ARBA" id="ARBA00022553"/>
    </source>
</evidence>
<dbReference type="InterPro" id="IPR036736">
    <property type="entry name" value="ACP-like_sf"/>
</dbReference>
<dbReference type="InterPro" id="IPR001227">
    <property type="entry name" value="Ac_transferase_dom_sf"/>
</dbReference>
<dbReference type="InterPro" id="IPR050091">
    <property type="entry name" value="PKS_NRPS_Biosynth_Enz"/>
</dbReference>
<proteinExistence type="predicted"/>